<dbReference type="EMBL" id="CP050321">
    <property type="protein sequence ID" value="QIR29702.1"/>
    <property type="molecule type" value="Genomic_DNA"/>
</dbReference>
<keyword evidence="7" id="KW-1185">Reference proteome</keyword>
<keyword evidence="4" id="KW-0281">Fimbrium</keyword>
<name>A0A6G9RS82_9ENTR</name>
<proteinExistence type="inferred from homology"/>
<protein>
    <submittedName>
        <fullName evidence="6">Fimbrial protein</fullName>
    </submittedName>
</protein>
<dbReference type="InterPro" id="IPR036937">
    <property type="entry name" value="Adhesion_dom_fimbrial_sf"/>
</dbReference>
<dbReference type="AlphaFoldDB" id="A0A6G9RS82"/>
<dbReference type="InterPro" id="IPR000259">
    <property type="entry name" value="Adhesion_dom_fimbrial"/>
</dbReference>
<dbReference type="Gene3D" id="2.60.40.1090">
    <property type="entry name" value="Fimbrial-type adhesion domain"/>
    <property type="match status" value="1"/>
</dbReference>
<comment type="subcellular location">
    <subcellularLocation>
        <location evidence="1">Fimbrium</location>
    </subcellularLocation>
</comment>
<dbReference type="GO" id="GO:0043709">
    <property type="term" value="P:cell adhesion involved in single-species biofilm formation"/>
    <property type="evidence" value="ECO:0007669"/>
    <property type="project" value="TreeGrafter"/>
</dbReference>
<dbReference type="Proteomes" id="UP000503580">
    <property type="component" value="Chromosome"/>
</dbReference>
<evidence type="ECO:0000259" key="5">
    <source>
        <dbReference type="Pfam" id="PF00419"/>
    </source>
</evidence>
<keyword evidence="3" id="KW-0732">Signal</keyword>
<evidence type="ECO:0000313" key="7">
    <source>
        <dbReference type="Proteomes" id="UP000503580"/>
    </source>
</evidence>
<feature type="domain" description="Fimbrial-type adhesion" evidence="5">
    <location>
        <begin position="165"/>
        <end position="308"/>
    </location>
</feature>
<dbReference type="InterPro" id="IPR050263">
    <property type="entry name" value="Bact_Fimbrial_Adh_Pro"/>
</dbReference>
<evidence type="ECO:0000256" key="2">
    <source>
        <dbReference type="ARBA" id="ARBA00006671"/>
    </source>
</evidence>
<evidence type="ECO:0000256" key="3">
    <source>
        <dbReference type="ARBA" id="ARBA00022729"/>
    </source>
</evidence>
<dbReference type="PANTHER" id="PTHR33420">
    <property type="entry name" value="FIMBRIAL SUBUNIT ELFA-RELATED"/>
    <property type="match status" value="1"/>
</dbReference>
<dbReference type="KEGG" id="kgn:GY169_14585"/>
<evidence type="ECO:0000256" key="1">
    <source>
        <dbReference type="ARBA" id="ARBA00004561"/>
    </source>
</evidence>
<accession>A0A6G9RS82</accession>
<dbReference type="PANTHER" id="PTHR33420:SF3">
    <property type="entry name" value="FIMBRIAL SUBUNIT ELFA"/>
    <property type="match status" value="1"/>
</dbReference>
<reference evidence="6 7" key="1">
    <citation type="submission" date="2020-02" db="EMBL/GenBank/DDBJ databases">
        <title>Whole genome PO2S7.</title>
        <authorList>
            <person name="Singha K.M."/>
        </authorList>
    </citation>
    <scope>NUCLEOTIDE SEQUENCE [LARGE SCALE GENOMIC DNA]</scope>
    <source>
        <strain evidence="6 7">PO2S7</strain>
    </source>
</reference>
<comment type="similarity">
    <text evidence="2">Belongs to the fimbrial protein family.</text>
</comment>
<dbReference type="SUPFAM" id="SSF49401">
    <property type="entry name" value="Bacterial adhesins"/>
    <property type="match status" value="1"/>
</dbReference>
<gene>
    <name evidence="6" type="ORF">GY169_14585</name>
</gene>
<dbReference type="Pfam" id="PF00419">
    <property type="entry name" value="Fimbrial"/>
    <property type="match status" value="1"/>
</dbReference>
<dbReference type="InterPro" id="IPR008966">
    <property type="entry name" value="Adhesion_dom_sf"/>
</dbReference>
<evidence type="ECO:0000256" key="4">
    <source>
        <dbReference type="ARBA" id="ARBA00023263"/>
    </source>
</evidence>
<organism evidence="6 7">
    <name type="scientific">Kluyvera genomosp. 3</name>
    <dbReference type="NCBI Taxonomy" id="2774055"/>
    <lineage>
        <taxon>Bacteria</taxon>
        <taxon>Pseudomonadati</taxon>
        <taxon>Pseudomonadota</taxon>
        <taxon>Gammaproteobacteria</taxon>
        <taxon>Enterobacterales</taxon>
        <taxon>Enterobacteriaceae</taxon>
        <taxon>Kluyvera</taxon>
    </lineage>
</organism>
<sequence length="309" mass="33189">MVNNANAHYFSNINIRDMGYDLDNFTIPANVGENTGGFHDNSSISYSVAASSGTTAYVELSINGTLLSDNKTWATSNPGIGIQYRFEGVADFEPPESETAPTYRLNMPHSPGVTYSYFHLRYRLVRLLEKIPAGKITSLPQVTLMAHNPEGEGTSLISGVILSKITSDIKVTACGIDAPTEITLPTLYGNTIQNGALNVTEAPVVTLTNCPGAVDRISYNFSAVYGTHNAANGVINTVSGDGYAQNVYIQVQNADGTPHQINTAIPVSNYDGSGDYTLPNFKVAYFVDDANNVRPGNVKSAIELKVTYN</sequence>
<evidence type="ECO:0000313" key="6">
    <source>
        <dbReference type="EMBL" id="QIR29702.1"/>
    </source>
</evidence>
<dbReference type="GO" id="GO:0009289">
    <property type="term" value="C:pilus"/>
    <property type="evidence" value="ECO:0007669"/>
    <property type="project" value="UniProtKB-SubCell"/>
</dbReference>